<evidence type="ECO:0000313" key="6">
    <source>
        <dbReference type="Proteomes" id="UP000790580"/>
    </source>
</evidence>
<evidence type="ECO:0000256" key="2">
    <source>
        <dbReference type="ARBA" id="ARBA00023125"/>
    </source>
</evidence>
<dbReference type="InterPro" id="IPR036388">
    <property type="entry name" value="WH-like_DNA-bd_sf"/>
</dbReference>
<dbReference type="EMBL" id="JAHQCR010000075">
    <property type="protein sequence ID" value="MBU9723331.1"/>
    <property type="molecule type" value="Genomic_DNA"/>
</dbReference>
<dbReference type="PANTHER" id="PTHR44846">
    <property type="entry name" value="MANNOSYL-D-GLYCERATE TRANSPORT/METABOLISM SYSTEM REPRESSOR MNGR-RELATED"/>
    <property type="match status" value="1"/>
</dbReference>
<dbReference type="CDD" id="cd07377">
    <property type="entry name" value="WHTH_GntR"/>
    <property type="match status" value="1"/>
</dbReference>
<evidence type="ECO:0000313" key="5">
    <source>
        <dbReference type="EMBL" id="MBU9723331.1"/>
    </source>
</evidence>
<keyword evidence="1" id="KW-0805">Transcription regulation</keyword>
<dbReference type="SMART" id="SM00866">
    <property type="entry name" value="UTRA"/>
    <property type="match status" value="1"/>
</dbReference>
<keyword evidence="2" id="KW-0238">DNA-binding</keyword>
<dbReference type="InterPro" id="IPR036390">
    <property type="entry name" value="WH_DNA-bd_sf"/>
</dbReference>
<keyword evidence="6" id="KW-1185">Reference proteome</keyword>
<protein>
    <submittedName>
        <fullName evidence="5">GntR family transcriptional regulator</fullName>
    </submittedName>
</protein>
<proteinExistence type="predicted"/>
<name>A0ABS6JZ12_9BACI</name>
<dbReference type="Gene3D" id="3.40.1410.10">
    <property type="entry name" value="Chorismate lyase-like"/>
    <property type="match status" value="1"/>
</dbReference>
<evidence type="ECO:0000259" key="4">
    <source>
        <dbReference type="PROSITE" id="PS50949"/>
    </source>
</evidence>
<evidence type="ECO:0000256" key="3">
    <source>
        <dbReference type="ARBA" id="ARBA00023163"/>
    </source>
</evidence>
<dbReference type="Proteomes" id="UP000790580">
    <property type="component" value="Unassembled WGS sequence"/>
</dbReference>
<keyword evidence="3" id="KW-0804">Transcription</keyword>
<dbReference type="InterPro" id="IPR011663">
    <property type="entry name" value="UTRA"/>
</dbReference>
<dbReference type="PROSITE" id="PS50949">
    <property type="entry name" value="HTH_GNTR"/>
    <property type="match status" value="1"/>
</dbReference>
<dbReference type="SUPFAM" id="SSF64288">
    <property type="entry name" value="Chorismate lyase-like"/>
    <property type="match status" value="1"/>
</dbReference>
<evidence type="ECO:0000256" key="1">
    <source>
        <dbReference type="ARBA" id="ARBA00023015"/>
    </source>
</evidence>
<feature type="domain" description="HTH gntR-type" evidence="4">
    <location>
        <begin position="9"/>
        <end position="75"/>
    </location>
</feature>
<dbReference type="Gene3D" id="1.10.10.10">
    <property type="entry name" value="Winged helix-like DNA-binding domain superfamily/Winged helix DNA-binding domain"/>
    <property type="match status" value="1"/>
</dbReference>
<dbReference type="InterPro" id="IPR028978">
    <property type="entry name" value="Chorismate_lyase_/UTRA_dom_sf"/>
</dbReference>
<dbReference type="Pfam" id="PF07702">
    <property type="entry name" value="UTRA"/>
    <property type="match status" value="1"/>
</dbReference>
<dbReference type="InterPro" id="IPR050679">
    <property type="entry name" value="Bact_HTH_transcr_reg"/>
</dbReference>
<dbReference type="Pfam" id="PF00392">
    <property type="entry name" value="GntR"/>
    <property type="match status" value="1"/>
</dbReference>
<accession>A0ABS6JZ12</accession>
<dbReference type="PANTHER" id="PTHR44846:SF1">
    <property type="entry name" value="MANNOSYL-D-GLYCERATE TRANSPORT_METABOLISM SYSTEM REPRESSOR MNGR-RELATED"/>
    <property type="match status" value="1"/>
</dbReference>
<dbReference type="PRINTS" id="PR00035">
    <property type="entry name" value="HTHGNTR"/>
</dbReference>
<dbReference type="SUPFAM" id="SSF46785">
    <property type="entry name" value="Winged helix' DNA-binding domain"/>
    <property type="match status" value="1"/>
</dbReference>
<dbReference type="RefSeq" id="WP_088074495.1">
    <property type="nucleotide sequence ID" value="NZ_JAHQCR010000075.1"/>
</dbReference>
<gene>
    <name evidence="5" type="ORF">KS407_18090</name>
</gene>
<sequence>MKIHHSNPLPLHVQLKNCLEERIKVGEYKEKIPSERELMDHFKVSRATVREAVSNLVTEGVLEKIRGKGTYIRNAPPIQDWINRLNSLTDTVKETGHIPGAKLLANEIIIPGEKPVSVFQENQLCFIERLRYASDQPLAIEKHYYPIEIGERLQAFNLNEAVIYDLLENELGIRLYETDEVITCKSASRKESSLLEVSEGTSLLVMERVLYDQFGKKIEFLRSVYRPDLFTFRIHRNRY</sequence>
<organism evidence="5 6">
    <name type="scientific">Evansella alkalicola</name>
    <dbReference type="NCBI Taxonomy" id="745819"/>
    <lineage>
        <taxon>Bacteria</taxon>
        <taxon>Bacillati</taxon>
        <taxon>Bacillota</taxon>
        <taxon>Bacilli</taxon>
        <taxon>Bacillales</taxon>
        <taxon>Bacillaceae</taxon>
        <taxon>Evansella</taxon>
    </lineage>
</organism>
<reference evidence="5 6" key="1">
    <citation type="submission" date="2021-06" db="EMBL/GenBank/DDBJ databases">
        <title>Bacillus sp. RD4P76, an endophyte from a halophyte.</title>
        <authorList>
            <person name="Sun J.-Q."/>
        </authorList>
    </citation>
    <scope>NUCLEOTIDE SEQUENCE [LARGE SCALE GENOMIC DNA]</scope>
    <source>
        <strain evidence="5 6">JCM 17098</strain>
    </source>
</reference>
<dbReference type="SMART" id="SM00345">
    <property type="entry name" value="HTH_GNTR"/>
    <property type="match status" value="1"/>
</dbReference>
<dbReference type="InterPro" id="IPR000524">
    <property type="entry name" value="Tscrpt_reg_HTH_GntR"/>
</dbReference>
<comment type="caution">
    <text evidence="5">The sequence shown here is derived from an EMBL/GenBank/DDBJ whole genome shotgun (WGS) entry which is preliminary data.</text>
</comment>